<dbReference type="AlphaFoldDB" id="A0A059F3L3"/>
<dbReference type="VEuPathDB" id="MicrosporidiaDB:H312_01007"/>
<proteinExistence type="predicted"/>
<reference evidence="1 2" key="2">
    <citation type="submission" date="2014-03" db="EMBL/GenBank/DDBJ databases">
        <title>The Genome Sequence of Anncaliia algerae insect isolate PRA339.</title>
        <authorList>
            <consortium name="The Broad Institute Genome Sequencing Platform"/>
            <consortium name="The Broad Institute Genome Sequencing Center for Infectious Disease"/>
            <person name="Cuomo C."/>
            <person name="Becnel J."/>
            <person name="Sanscrainte N."/>
            <person name="Walker B."/>
            <person name="Young S.K."/>
            <person name="Zeng Q."/>
            <person name="Gargeya S."/>
            <person name="Fitzgerald M."/>
            <person name="Haas B."/>
            <person name="Abouelleil A."/>
            <person name="Alvarado L."/>
            <person name="Arachchi H.M."/>
            <person name="Berlin A.M."/>
            <person name="Chapman S.B."/>
            <person name="Dewar J."/>
            <person name="Goldberg J."/>
            <person name="Griggs A."/>
            <person name="Gujja S."/>
            <person name="Hansen M."/>
            <person name="Howarth C."/>
            <person name="Imamovic A."/>
            <person name="Larimer J."/>
            <person name="McCowan C."/>
            <person name="Murphy C."/>
            <person name="Neiman D."/>
            <person name="Pearson M."/>
            <person name="Priest M."/>
            <person name="Roberts A."/>
            <person name="Saif S."/>
            <person name="Shea T."/>
            <person name="Sisk P."/>
            <person name="Sykes S."/>
            <person name="Wortman J."/>
            <person name="Nusbaum C."/>
            <person name="Birren B."/>
        </authorList>
    </citation>
    <scope>NUCLEOTIDE SEQUENCE [LARGE SCALE GENOMIC DNA]</scope>
    <source>
        <strain evidence="1 2">PRA339</strain>
    </source>
</reference>
<dbReference type="HOGENOM" id="CLU_044348_2_2_1"/>
<dbReference type="PANTHER" id="PTHR47163:SF2">
    <property type="entry name" value="SI:DKEY-17M8.2"/>
    <property type="match status" value="1"/>
</dbReference>
<sequence length="153" mass="17651">MNLVLKTFICNKRKCLKRISIFKNSFFQTCKIKINKLLMLCYLYLLKTPVDGIKKATGLSSATITDWTHYLRQLLGEAVDEEQTVIGGPGIIVEIDETKMGKRKYNRGRRAEGVWVIAGIERTTEKKIFVLKSQKETKIILHKSYQNILEKVQ</sequence>
<organism evidence="1 2">
    <name type="scientific">Anncaliia algerae PRA339</name>
    <dbReference type="NCBI Taxonomy" id="1288291"/>
    <lineage>
        <taxon>Eukaryota</taxon>
        <taxon>Fungi</taxon>
        <taxon>Fungi incertae sedis</taxon>
        <taxon>Microsporidia</taxon>
        <taxon>Tubulinosematoidea</taxon>
        <taxon>Tubulinosematidae</taxon>
        <taxon>Anncaliia</taxon>
    </lineage>
</organism>
<evidence type="ECO:0000313" key="1">
    <source>
        <dbReference type="EMBL" id="KCZ81554.1"/>
    </source>
</evidence>
<dbReference type="InterPro" id="IPR053164">
    <property type="entry name" value="IS1016-like_transposase"/>
</dbReference>
<gene>
    <name evidence="1" type="ORF">H312_01007</name>
</gene>
<evidence type="ECO:0008006" key="3">
    <source>
        <dbReference type="Google" id="ProtNLM"/>
    </source>
</evidence>
<evidence type="ECO:0000313" key="2">
    <source>
        <dbReference type="Proteomes" id="UP000030655"/>
    </source>
</evidence>
<reference evidence="2" key="1">
    <citation type="submission" date="2013-02" db="EMBL/GenBank/DDBJ databases">
        <authorList>
            <consortium name="The Broad Institute Genome Sequencing Platform"/>
            <person name="Cuomo C."/>
            <person name="Becnel J."/>
            <person name="Sanscrainte N."/>
            <person name="Walker B."/>
            <person name="Young S.K."/>
            <person name="Zeng Q."/>
            <person name="Gargeya S."/>
            <person name="Fitzgerald M."/>
            <person name="Haas B."/>
            <person name="Abouelleil A."/>
            <person name="Alvarado L."/>
            <person name="Arachchi H.M."/>
            <person name="Berlin A.M."/>
            <person name="Chapman S.B."/>
            <person name="Dewar J."/>
            <person name="Goldberg J."/>
            <person name="Griggs A."/>
            <person name="Gujja S."/>
            <person name="Hansen M."/>
            <person name="Howarth C."/>
            <person name="Imamovic A."/>
            <person name="Larimer J."/>
            <person name="McCowan C."/>
            <person name="Murphy C."/>
            <person name="Neiman D."/>
            <person name="Pearson M."/>
            <person name="Priest M."/>
            <person name="Roberts A."/>
            <person name="Saif S."/>
            <person name="Shea T."/>
            <person name="Sisk P."/>
            <person name="Sykes S."/>
            <person name="Wortman J."/>
            <person name="Nusbaum C."/>
            <person name="Birren B."/>
        </authorList>
    </citation>
    <scope>NUCLEOTIDE SEQUENCE [LARGE SCALE GENOMIC DNA]</scope>
    <source>
        <strain evidence="2">PRA339</strain>
    </source>
</reference>
<name>A0A059F3L3_9MICR</name>
<keyword evidence="2" id="KW-1185">Reference proteome</keyword>
<dbReference type="Proteomes" id="UP000030655">
    <property type="component" value="Unassembled WGS sequence"/>
</dbReference>
<accession>A0A059F3L3</accession>
<dbReference type="PANTHER" id="PTHR47163">
    <property type="entry name" value="DDE_TNP_IS1595 DOMAIN-CONTAINING PROTEIN"/>
    <property type="match status" value="1"/>
</dbReference>
<protein>
    <recommendedName>
        <fullName evidence="3">ISXO2-like transposase domain-containing protein</fullName>
    </recommendedName>
</protein>
<dbReference type="EMBL" id="KK365140">
    <property type="protein sequence ID" value="KCZ81554.1"/>
    <property type="molecule type" value="Genomic_DNA"/>
</dbReference>
<dbReference type="OrthoDB" id="5598606at2759"/>